<comment type="cofactor">
    <cofactor evidence="1">
        <name>Zn(2+)</name>
        <dbReference type="ChEBI" id="CHEBI:29105"/>
    </cofactor>
</comment>
<evidence type="ECO:0000313" key="9">
    <source>
        <dbReference type="EMBL" id="MCP9763495.1"/>
    </source>
</evidence>
<dbReference type="GO" id="GO:0005615">
    <property type="term" value="C:extracellular space"/>
    <property type="evidence" value="ECO:0007669"/>
    <property type="project" value="TreeGrafter"/>
</dbReference>
<evidence type="ECO:0000256" key="4">
    <source>
        <dbReference type="ARBA" id="ARBA00022801"/>
    </source>
</evidence>
<dbReference type="PANTHER" id="PTHR11705">
    <property type="entry name" value="PROTEASE FAMILY M14 CARBOXYPEPTIDASE A,B"/>
    <property type="match status" value="1"/>
</dbReference>
<dbReference type="PANTHER" id="PTHR11705:SF143">
    <property type="entry name" value="SLL0236 PROTEIN"/>
    <property type="match status" value="1"/>
</dbReference>
<dbReference type="GO" id="GO:0004181">
    <property type="term" value="F:metallocarboxypeptidase activity"/>
    <property type="evidence" value="ECO:0007669"/>
    <property type="project" value="InterPro"/>
</dbReference>
<dbReference type="InterPro" id="IPR000834">
    <property type="entry name" value="Peptidase_M14"/>
</dbReference>
<evidence type="ECO:0000313" key="10">
    <source>
        <dbReference type="Proteomes" id="UP001204144"/>
    </source>
</evidence>
<name>A0AAE3KWU7_9BACT</name>
<dbReference type="GO" id="GO:0006508">
    <property type="term" value="P:proteolysis"/>
    <property type="evidence" value="ECO:0007669"/>
    <property type="project" value="UniProtKB-KW"/>
</dbReference>
<keyword evidence="4" id="KW-0378">Hydrolase</keyword>
<evidence type="ECO:0000259" key="8">
    <source>
        <dbReference type="PROSITE" id="PS52035"/>
    </source>
</evidence>
<accession>A0AAE3KWU7</accession>
<dbReference type="Pfam" id="PF00246">
    <property type="entry name" value="Peptidase_M14"/>
    <property type="match status" value="1"/>
</dbReference>
<keyword evidence="10" id="KW-1185">Reference proteome</keyword>
<reference evidence="9 10" key="1">
    <citation type="submission" date="2018-11" db="EMBL/GenBank/DDBJ databases">
        <title>Novel bacteria species description.</title>
        <authorList>
            <person name="Han J.-H."/>
        </authorList>
    </citation>
    <scope>NUCLEOTIDE SEQUENCE [LARGE SCALE GENOMIC DNA]</scope>
    <source>
        <strain evidence="9 10">KCTC23259</strain>
    </source>
</reference>
<keyword evidence="6" id="KW-0482">Metalloprotease</keyword>
<dbReference type="RefSeq" id="WP_255037276.1">
    <property type="nucleotide sequence ID" value="NZ_RJUF01000030.1"/>
</dbReference>
<sequence>MIYTRLFEAYQNYKELSLTKRRFKHSDILPLIQNLPFDNTLAGQSFEKRDIYKVKLGEGKRKILLWSQMHGNEATATMAIFDILNFLKPQDDEFQDFREAILSDLELHFVPMLNPDGVERFIRRTAQGIDMNRDAVALQCPESKILKGLVLDLKPEFSFNLHDQHIRYSAGISSEQATISFLATAYNQETEWNEVRTKSRQVISAMNETLKEFIPSNIGRFSDEFEPRAFGDNIQKWGSSLILIESGGYKDDTEKQFIRKLNFLSILSAFEAILSNSYQKFTLEDYLQIPQNQKYLFDLKVVNAKVKLGEVDFEVDLGINLEEKNNITASEFTHKSVIEDMGDLSVFWGIQTLDAKGGLLKPLSDFPEIAQKYNFQKQNLVLEGEEAHFIIDHGDHQTVIFNGKVVE</sequence>
<evidence type="ECO:0000256" key="6">
    <source>
        <dbReference type="ARBA" id="ARBA00023049"/>
    </source>
</evidence>
<dbReference type="EMBL" id="RJUF01000030">
    <property type="protein sequence ID" value="MCP9763495.1"/>
    <property type="molecule type" value="Genomic_DNA"/>
</dbReference>
<evidence type="ECO:0000256" key="7">
    <source>
        <dbReference type="PROSITE-ProRule" id="PRU01379"/>
    </source>
</evidence>
<dbReference type="AlphaFoldDB" id="A0AAE3KWU7"/>
<dbReference type="Gene3D" id="3.40.630.10">
    <property type="entry name" value="Zn peptidases"/>
    <property type="match status" value="1"/>
</dbReference>
<comment type="similarity">
    <text evidence="2 7">Belongs to the peptidase M14 family.</text>
</comment>
<dbReference type="PROSITE" id="PS52035">
    <property type="entry name" value="PEPTIDASE_M14"/>
    <property type="match status" value="1"/>
</dbReference>
<feature type="domain" description="Peptidase M14" evidence="8">
    <location>
        <begin position="9"/>
        <end position="273"/>
    </location>
</feature>
<gene>
    <name evidence="9" type="ORF">EGI31_11060</name>
</gene>
<comment type="caution">
    <text evidence="9">The sequence shown here is derived from an EMBL/GenBank/DDBJ whole genome shotgun (WGS) entry which is preliminary data.</text>
</comment>
<dbReference type="GO" id="GO:0008270">
    <property type="term" value="F:zinc ion binding"/>
    <property type="evidence" value="ECO:0007669"/>
    <property type="project" value="InterPro"/>
</dbReference>
<proteinExistence type="inferred from homology"/>
<evidence type="ECO:0000256" key="1">
    <source>
        <dbReference type="ARBA" id="ARBA00001947"/>
    </source>
</evidence>
<dbReference type="Proteomes" id="UP001204144">
    <property type="component" value="Unassembled WGS sequence"/>
</dbReference>
<evidence type="ECO:0000256" key="3">
    <source>
        <dbReference type="ARBA" id="ARBA00022670"/>
    </source>
</evidence>
<organism evidence="9 10">
    <name type="scientific">Lacihabitans soyangensis</name>
    <dbReference type="NCBI Taxonomy" id="869394"/>
    <lineage>
        <taxon>Bacteria</taxon>
        <taxon>Pseudomonadati</taxon>
        <taxon>Bacteroidota</taxon>
        <taxon>Cytophagia</taxon>
        <taxon>Cytophagales</taxon>
        <taxon>Leadbetterellaceae</taxon>
        <taxon>Lacihabitans</taxon>
    </lineage>
</organism>
<comment type="caution">
    <text evidence="7">Lacks conserved residue(s) required for the propagation of feature annotation.</text>
</comment>
<evidence type="ECO:0000256" key="2">
    <source>
        <dbReference type="ARBA" id="ARBA00005988"/>
    </source>
</evidence>
<keyword evidence="5" id="KW-0862">Zinc</keyword>
<dbReference type="SUPFAM" id="SSF53187">
    <property type="entry name" value="Zn-dependent exopeptidases"/>
    <property type="match status" value="1"/>
</dbReference>
<evidence type="ECO:0000256" key="5">
    <source>
        <dbReference type="ARBA" id="ARBA00022833"/>
    </source>
</evidence>
<keyword evidence="3" id="KW-0645">Protease</keyword>
<protein>
    <submittedName>
        <fullName evidence="9">Peptidase M14</fullName>
    </submittedName>
</protein>